<dbReference type="Proteomes" id="UP001150538">
    <property type="component" value="Unassembled WGS sequence"/>
</dbReference>
<reference evidence="3" key="1">
    <citation type="submission" date="2022-07" db="EMBL/GenBank/DDBJ databases">
        <title>Phylogenomic reconstructions and comparative analyses of Kickxellomycotina fungi.</title>
        <authorList>
            <person name="Reynolds N.K."/>
            <person name="Stajich J.E."/>
            <person name="Barry K."/>
            <person name="Grigoriev I.V."/>
            <person name="Crous P."/>
            <person name="Smith M.E."/>
        </authorList>
    </citation>
    <scope>NUCLEOTIDE SEQUENCE</scope>
    <source>
        <strain evidence="3">NBRC 100468</strain>
    </source>
</reference>
<evidence type="ECO:0000313" key="4">
    <source>
        <dbReference type="Proteomes" id="UP001150538"/>
    </source>
</evidence>
<dbReference type="PANTHER" id="PTHR48104:SF30">
    <property type="entry name" value="METACASPASE-1"/>
    <property type="match status" value="1"/>
</dbReference>
<dbReference type="AlphaFoldDB" id="A0A9W8A2H3"/>
<feature type="compositionally biased region" description="Polar residues" evidence="2">
    <location>
        <begin position="76"/>
        <end position="97"/>
    </location>
</feature>
<dbReference type="OrthoDB" id="3223806at2759"/>
<feature type="region of interest" description="Disordered" evidence="2">
    <location>
        <begin position="721"/>
        <end position="743"/>
    </location>
</feature>
<accession>A0A9W8A2H3</accession>
<evidence type="ECO:0000256" key="1">
    <source>
        <dbReference type="ARBA" id="ARBA00009005"/>
    </source>
</evidence>
<evidence type="ECO:0000313" key="3">
    <source>
        <dbReference type="EMBL" id="KAJ1919564.1"/>
    </source>
</evidence>
<feature type="region of interest" description="Disordered" evidence="2">
    <location>
        <begin position="664"/>
        <end position="708"/>
    </location>
</feature>
<gene>
    <name evidence="3" type="primary">MCA1_2</name>
    <name evidence="3" type="ORF">H4219_001920</name>
</gene>
<dbReference type="EMBL" id="JANBPU010000025">
    <property type="protein sequence ID" value="KAJ1919564.1"/>
    <property type="molecule type" value="Genomic_DNA"/>
</dbReference>
<comment type="similarity">
    <text evidence="1">Belongs to the peptidase C14B family.</text>
</comment>
<evidence type="ECO:0000256" key="2">
    <source>
        <dbReference type="SAM" id="MobiDB-lite"/>
    </source>
</evidence>
<proteinExistence type="inferred from homology"/>
<feature type="region of interest" description="Disordered" evidence="2">
    <location>
        <begin position="384"/>
        <end position="444"/>
    </location>
</feature>
<dbReference type="PANTHER" id="PTHR48104">
    <property type="entry name" value="METACASPASE-4"/>
    <property type="match status" value="1"/>
</dbReference>
<keyword evidence="3" id="KW-0645">Protease</keyword>
<feature type="compositionally biased region" description="Pro residues" evidence="2">
    <location>
        <begin position="667"/>
        <end position="676"/>
    </location>
</feature>
<keyword evidence="3" id="KW-0378">Hydrolase</keyword>
<sequence length="824" mass="90176">MYTEHPLPAYQAFEQENYGPGNTDSDIASREIQYPHHSTGFGAPRSQTQTSKPERPALSLSMPEPNIKDEPLPIPNNGTQASGYVSAKPQNYNQQAPHPSDNRARGLSSTYTNYSINQTPHIQMASRALEQQALVQSTAIYQNANQSPPPPPPVSTAQTFHSTFSQPRDSDQPPYPGSLHSYSTYPPAQGGTYTYADLPHHQQPLSHSGIPNHPGNTNMQVHAGHYHQQHTAKNFEPHVAGYHSQPTIPPSFSADSAVKHSQAPYASHSTLTTPPYSPANTTWASHSNMSAHAPIPINSNNRAQTAYTRNESGGYHENTSGYRHSIHQAASFNSYEEGSALSNYQPGHNHRAQSFAQNYGSSNTAGTAVPNVSTASYYQPPAQNSYQQYQQPPPPPPQNHPASVSQLSRANTIAYHPNNNNSSQSMWSSSISVSNPGQPAGLNSMASVQQQPAHNTNNTSFIDSFVGSGIVYNPQVLPASEAKEYQNRYSAPSSKCTGTKRAVIIAINYFGRKYSLSGVINQVLSIKEMLIQYFGFESQNIVALSDNPADKMPATYENIKHQIKAMIKNSKPDDSLFIYYGGLGWLPKEAVGENQKGYAYMNIRSNVMFPMDFEETKTFTTSSLNRLITQKLPRGTRMTIVLDSTRMFNPMGLPLNYTYQENLLVPRNPPPPPPPAHTLHTASNHGSARRSKSQNRHSIATQGSQPADMQSVINSVSSMTLSQPSNINHGNNQATSDSNNGSESAQGDLLLIGFYNSTPKVSISSSVPLSSALMTCLYNNNVTVNNRISIRNMMGSLFDSFSQFGLTPYISSGRELDFDGDFNI</sequence>
<feature type="region of interest" description="Disordered" evidence="2">
    <location>
        <begin position="142"/>
        <end position="192"/>
    </location>
</feature>
<dbReference type="GO" id="GO:0005737">
    <property type="term" value="C:cytoplasm"/>
    <property type="evidence" value="ECO:0007669"/>
    <property type="project" value="TreeGrafter"/>
</dbReference>
<feature type="compositionally biased region" description="Polar residues" evidence="2">
    <location>
        <begin position="155"/>
        <end position="167"/>
    </location>
</feature>
<dbReference type="GO" id="GO:0004197">
    <property type="term" value="F:cysteine-type endopeptidase activity"/>
    <property type="evidence" value="ECO:0007669"/>
    <property type="project" value="TreeGrafter"/>
</dbReference>
<comment type="caution">
    <text evidence="3">The sequence shown here is derived from an EMBL/GenBank/DDBJ whole genome shotgun (WGS) entry which is preliminary data.</text>
</comment>
<feature type="compositionally biased region" description="Low complexity" evidence="2">
    <location>
        <begin position="418"/>
        <end position="435"/>
    </location>
</feature>
<protein>
    <submittedName>
        <fullName evidence="3">Ca(2+)-dependent cysteine protease</fullName>
    </submittedName>
</protein>
<keyword evidence="4" id="KW-1185">Reference proteome</keyword>
<dbReference type="GO" id="GO:0006508">
    <property type="term" value="P:proteolysis"/>
    <property type="evidence" value="ECO:0007669"/>
    <property type="project" value="UniProtKB-KW"/>
</dbReference>
<feature type="region of interest" description="Disordered" evidence="2">
    <location>
        <begin position="1"/>
        <end position="108"/>
    </location>
</feature>
<name>A0A9W8A2H3_9FUNG</name>
<feature type="compositionally biased region" description="Polar residues" evidence="2">
    <location>
        <begin position="696"/>
        <end position="708"/>
    </location>
</feature>
<organism evidence="3 4">
    <name type="scientific">Mycoemilia scoparia</name>
    <dbReference type="NCBI Taxonomy" id="417184"/>
    <lineage>
        <taxon>Eukaryota</taxon>
        <taxon>Fungi</taxon>
        <taxon>Fungi incertae sedis</taxon>
        <taxon>Zoopagomycota</taxon>
        <taxon>Kickxellomycotina</taxon>
        <taxon>Kickxellomycetes</taxon>
        <taxon>Kickxellales</taxon>
        <taxon>Kickxellaceae</taxon>
        <taxon>Mycoemilia</taxon>
    </lineage>
</organism>
<dbReference type="Gene3D" id="3.40.50.12660">
    <property type="match status" value="1"/>
</dbReference>
<dbReference type="InterPro" id="IPR050452">
    <property type="entry name" value="Metacaspase"/>
</dbReference>
<feature type="region of interest" description="Disordered" evidence="2">
    <location>
        <begin position="253"/>
        <end position="274"/>
    </location>
</feature>